<dbReference type="AlphaFoldDB" id="A0AA38ZYP3"/>
<reference evidence="1 2" key="1">
    <citation type="journal article" date="2023" name="BMC Biotechnol.">
        <title>Vitis rotundifolia cv Carlos genome sequencing.</title>
        <authorList>
            <person name="Huff M."/>
            <person name="Hulse-Kemp A."/>
            <person name="Scheffler B."/>
            <person name="Youngblood R."/>
            <person name="Simpson S."/>
            <person name="Babiker E."/>
            <person name="Staton M."/>
        </authorList>
    </citation>
    <scope>NUCLEOTIDE SEQUENCE [LARGE SCALE GENOMIC DNA]</scope>
    <source>
        <tissue evidence="1">Leaf</tissue>
    </source>
</reference>
<protein>
    <submittedName>
        <fullName evidence="1">Uncharacterized protein</fullName>
    </submittedName>
</protein>
<proteinExistence type="predicted"/>
<name>A0AA38ZYP3_VITRO</name>
<comment type="caution">
    <text evidence="1">The sequence shown here is derived from an EMBL/GenBank/DDBJ whole genome shotgun (WGS) entry which is preliminary data.</text>
</comment>
<evidence type="ECO:0000313" key="1">
    <source>
        <dbReference type="EMBL" id="KAJ9697746.1"/>
    </source>
</evidence>
<dbReference type="Proteomes" id="UP001168098">
    <property type="component" value="Unassembled WGS sequence"/>
</dbReference>
<accession>A0AA38ZYP3</accession>
<organism evidence="1 2">
    <name type="scientific">Vitis rotundifolia</name>
    <name type="common">Muscadine grape</name>
    <dbReference type="NCBI Taxonomy" id="103349"/>
    <lineage>
        <taxon>Eukaryota</taxon>
        <taxon>Viridiplantae</taxon>
        <taxon>Streptophyta</taxon>
        <taxon>Embryophyta</taxon>
        <taxon>Tracheophyta</taxon>
        <taxon>Spermatophyta</taxon>
        <taxon>Magnoliopsida</taxon>
        <taxon>eudicotyledons</taxon>
        <taxon>Gunneridae</taxon>
        <taxon>Pentapetalae</taxon>
        <taxon>rosids</taxon>
        <taxon>Vitales</taxon>
        <taxon>Vitaceae</taxon>
        <taxon>Viteae</taxon>
        <taxon>Vitis</taxon>
    </lineage>
</organism>
<dbReference type="EMBL" id="JARBHA010000006">
    <property type="protein sequence ID" value="KAJ9697746.1"/>
    <property type="molecule type" value="Genomic_DNA"/>
</dbReference>
<keyword evidence="2" id="KW-1185">Reference proteome</keyword>
<sequence>MVLLQSGSLPGANLFHPVFESYLLLTCLVHEPLPHVSPKRALLILICVPECKLMKAGLSNWQKACFMPTKSDAHIVAFRAWLRKHSAGPCPQLLPESS</sequence>
<gene>
    <name evidence="1" type="ORF">PVL29_007056</name>
</gene>
<evidence type="ECO:0000313" key="2">
    <source>
        <dbReference type="Proteomes" id="UP001168098"/>
    </source>
</evidence>